<feature type="non-terminal residue" evidence="5">
    <location>
        <position position="2547"/>
    </location>
</feature>
<feature type="compositionally biased region" description="Pro residues" evidence="3">
    <location>
        <begin position="1350"/>
        <end position="1367"/>
    </location>
</feature>
<name>A0AAN6NDK7_9PEZI</name>
<evidence type="ECO:0000256" key="4">
    <source>
        <dbReference type="SAM" id="SignalP"/>
    </source>
</evidence>
<feature type="compositionally biased region" description="Acidic residues" evidence="3">
    <location>
        <begin position="1281"/>
        <end position="1290"/>
    </location>
</feature>
<dbReference type="PANTHER" id="PTHR32083">
    <property type="entry name" value="CILIA AND FLAGELLA-ASSOCIATED PROTEIN 58-RELATED"/>
    <property type="match status" value="1"/>
</dbReference>
<feature type="region of interest" description="Disordered" evidence="3">
    <location>
        <begin position="2243"/>
        <end position="2264"/>
    </location>
</feature>
<feature type="region of interest" description="Disordered" evidence="3">
    <location>
        <begin position="929"/>
        <end position="960"/>
    </location>
</feature>
<evidence type="ECO:0000256" key="2">
    <source>
        <dbReference type="SAM" id="Coils"/>
    </source>
</evidence>
<feature type="compositionally biased region" description="Polar residues" evidence="3">
    <location>
        <begin position="600"/>
        <end position="612"/>
    </location>
</feature>
<evidence type="ECO:0008006" key="7">
    <source>
        <dbReference type="Google" id="ProtNLM"/>
    </source>
</evidence>
<keyword evidence="1 2" id="KW-0175">Coiled coil</keyword>
<proteinExistence type="predicted"/>
<keyword evidence="6" id="KW-1185">Reference proteome</keyword>
<dbReference type="GO" id="GO:0005856">
    <property type="term" value="C:cytoskeleton"/>
    <property type="evidence" value="ECO:0007669"/>
    <property type="project" value="TreeGrafter"/>
</dbReference>
<feature type="compositionally biased region" description="Acidic residues" evidence="3">
    <location>
        <begin position="1321"/>
        <end position="1330"/>
    </location>
</feature>
<gene>
    <name evidence="5" type="ORF">QBC46DRAFT_422265</name>
</gene>
<feature type="compositionally biased region" description="Acidic residues" evidence="3">
    <location>
        <begin position="1338"/>
        <end position="1349"/>
    </location>
</feature>
<feature type="compositionally biased region" description="Pro residues" evidence="3">
    <location>
        <begin position="616"/>
        <end position="625"/>
    </location>
</feature>
<accession>A0AAN6NDK7</accession>
<feature type="compositionally biased region" description="Acidic residues" evidence="3">
    <location>
        <begin position="1633"/>
        <end position="1644"/>
    </location>
</feature>
<feature type="region of interest" description="Disordered" evidence="3">
    <location>
        <begin position="2413"/>
        <end position="2547"/>
    </location>
</feature>
<feature type="compositionally biased region" description="Polar residues" evidence="3">
    <location>
        <begin position="929"/>
        <end position="942"/>
    </location>
</feature>
<feature type="compositionally biased region" description="Low complexity" evidence="3">
    <location>
        <begin position="1368"/>
        <end position="1378"/>
    </location>
</feature>
<evidence type="ECO:0000256" key="1">
    <source>
        <dbReference type="ARBA" id="ARBA00023054"/>
    </source>
</evidence>
<feature type="region of interest" description="Disordered" evidence="3">
    <location>
        <begin position="588"/>
        <end position="632"/>
    </location>
</feature>
<evidence type="ECO:0000313" key="6">
    <source>
        <dbReference type="Proteomes" id="UP001303473"/>
    </source>
</evidence>
<protein>
    <recommendedName>
        <fullName evidence="7">Myosin class II heavy chain</fullName>
    </recommendedName>
</protein>
<feature type="compositionally biased region" description="Basic and acidic residues" evidence="3">
    <location>
        <begin position="786"/>
        <end position="801"/>
    </location>
</feature>
<feature type="compositionally biased region" description="Polar residues" evidence="3">
    <location>
        <begin position="1453"/>
        <end position="1472"/>
    </location>
</feature>
<sequence length="2547" mass="277556">MKCGSLPLLATVTCLFGGSAVAASVDFEESIQRNFQMGLLVPRQATATNLQTFFSGALGGAQASAITKSTDPTRPFEVDGATFPDFQSAATRSCDLQHNTCADTANKSKGQLTVGDCDQQSTACKSAIASATETSFSSPTLAQPQTTFPSSALISLRSAKDVFPNVVPTNSSSASTADDSEPSPALPPLPAPRLPDRARGLLRTPPLGANEEDRSDRNEAAHWGSPYPPHLRRQSLSSEPSEDSPIHQLELRTPFLRPAPSLQDSQPEPRPASISAAAAVLANRARRPAHGITEDWIRQHTAGDSDLERRHWLSDGAGDSENSSLSGSFSGDEAAAAAWLGHHDLQTPRASRQQDKPKGTRRTSRRYPRTQSSNETLKQAHVSQTQEEDSGSAKMASSNEGMTPDSAGDNPVPGDSAVQEPFSASNEMPSTARKDGNAGMDSLAEAPKGEHNVPATPTKAPAKRPAAVTPRLRKKVPWKGKNILVHLPRDDERGQPGKAPMPLNEAEVSGMLRSWEQLGYSVDGFDLYSPSETADPTEFSQSRGPWPDFEEMRNEQAEHNFRVLLPDLNAWKTYVDELNEAKLRALGVSSGDDEPPVPSISPNSALSRQPSVTHYPPLPFSPPLPTSSASSSHALPGFPFPAQFTTSATQSPGIPAGVSPASFVAKFNPRASISIGSPHGWSPQMMLQQQQQQQGHRVGSPSLANLAAIMSPTSPFGTDGMSMQAAAHQRHQSLQYPMLPHQFQQPPVRASPRLQDLREVDEEAPSKSPSKTPEPAFVRHNASDSLQKEIDEAEYHLEEQIRSQIENDQDYSPHNENDKMEPVTAPLPSSVAMAREPSVQFPPQLPRFVANSEVPVLYHPRPHSRGHSLSQKPYTEEDASNEMAFRPMLQGINTQMAADESEIETNPSNLGTPVQGYDFNRLLHQRSYSTASNPWTDNESGKSGNGSGPRHPSHGSKSSFSKLNVEAPEFKFNPTNTFQPGSYVFSSNNFQAVPPIQPAQPAVFNAGFSSANSSQFSLPMTNSSKINVNAPVFSPGQSDFSFSTSGPKFRPDAPAFTPHSLPDSIASPVSGAMSGAESSASNKANSIFGNIDLSNPVIVKPAKESKAVPIVRPDSRESRRPDSVSEDADGRPTNEGRVKRARGGSSGSDDAVPLFAPPTEEAAPVPESQPEKPVEEDVLGVEDKSFDESNLGQADMTMSSTMASETTDTKATVSPSEASPDNWAPFEFKSKIDMQTFNDARPFGEEPFKRGHKNSLSAAAKAFVPGATVWGAPAAEPVDTVADESVDEQVGELADQASASDDAAADYVARDEPVESVENSVDVDEAEEEAASERIDTPVEEQAGEESPLEPEPAPVSPAPLPPPPAPKGLAASRYAAPSPSPPPRRTGLSASRFAASPSPVGDEEEAAEVLPAPPAAEDMSAVSDDETVEAADVNEPSFADIDAVMRHLNENPNMGVNKTFNHQQPQWHQPSPTRPISLAAVARTSPLHLAPQRRFRSDSPSPSPRQYRPLAIEVSEPIMSTELDDPFVDPPRSAESFEDPPFEGEVRRLNSSESLPASDWEDAFSEDEQTKLEARVNFFDGHVNELVGGLLAARLGPLEQTLDAIQHALVGGGPRRTPSSRRERRSMSAEVQESDADDEDDDMPVPRRSMSPRRDRRMEQIRAAVLDAFAVQQHNQPREASPSAAAASADNATILTALEQMREQFSQSLHLDFRGEDLRNIVEDAVERRMPPTPKPDEAAEKKVNELEARLLELEQRLQAEEAKVEAEIAARRAAEDRAADVGRELESAATKIEVEMMNKSALNQRIADLEERVRHSEAEAEEEVKGRRAAEDRLSEVQRLLHISSEEETRLREVVDEREQKIKSAEAMHSKTAMRLTLLEAGQSNAHQSQSEAQNRMNVLEVDLRDARKEVLHWRTETDRLNDMARRHEHGLTQALDENRALHKLIDTLGTQLQENERIRDTWRSKFMTLQDELAQAAREIAEENARRAKKEQAMLARQEVLDARLQAEARTRERIEKELERLETGERQGMRAVAESKRLEALLSELRTENHKLQQSALRYQAEFQEARESGAREVQRTRESLQAEVEEANHQVNVVREELEDQILRLRAQLDQVRMDADTSKARHEMLLEEAQNSNKVELQELARRHQNEMEDLQARYERQLNNTTEDAQRAEQNLLERLSISASKSEHLQDKVAHLEEKLEIAKEAARAAAQAAKSASVASPEPAAAAAAAAAATAAAITSAQQPKPRANSRHADLPEKISPQALRESIMVLQEQLQEREQRLEELEQALAKVDPEAETKISKRDDEIIWLRELLGVRHSDLQDIIVALGRDDYDRSAVRDAAIRLKANLQMEEQERERAMNGASAINLPNIAATIRDAATPRVAQAVGPLAAAWGNWRKGRDPGAFGSLSSVLSSPAPARGGANATPSKNSPAQTNFLGGLLTPPASGMRQTPPAASSSSSAPQQPTAFSATGRRFTAQDLANRPRGPSSASTKQGGKLPVREAPLSQRGLSGPMTPPMMRRSAYDSDAQTGDFDDAGFFED</sequence>
<evidence type="ECO:0000256" key="3">
    <source>
        <dbReference type="SAM" id="MobiDB-lite"/>
    </source>
</evidence>
<feature type="compositionally biased region" description="Polar residues" evidence="3">
    <location>
        <begin position="1210"/>
        <end position="1219"/>
    </location>
</feature>
<feature type="compositionally biased region" description="Basic and acidic residues" evidence="3">
    <location>
        <begin position="343"/>
        <end position="358"/>
    </location>
</feature>
<feature type="compositionally biased region" description="Low complexity" evidence="3">
    <location>
        <begin position="2413"/>
        <end position="2424"/>
    </location>
</feature>
<feature type="chain" id="PRO_5043023726" description="Myosin class II heavy chain" evidence="4">
    <location>
        <begin position="23"/>
        <end position="2547"/>
    </location>
</feature>
<evidence type="ECO:0000313" key="5">
    <source>
        <dbReference type="EMBL" id="KAK3943109.1"/>
    </source>
</evidence>
<feature type="compositionally biased region" description="Basic and acidic residues" evidence="3">
    <location>
        <begin position="1169"/>
        <end position="1187"/>
    </location>
</feature>
<feature type="compositionally biased region" description="Polar residues" evidence="3">
    <location>
        <begin position="530"/>
        <end position="543"/>
    </location>
</feature>
<feature type="compositionally biased region" description="Polar residues" evidence="3">
    <location>
        <begin position="2430"/>
        <end position="2442"/>
    </location>
</feature>
<feature type="compositionally biased region" description="Low complexity" evidence="3">
    <location>
        <begin position="1294"/>
        <end position="1306"/>
    </location>
</feature>
<comment type="caution">
    <text evidence="5">The sequence shown here is derived from an EMBL/GenBank/DDBJ whole genome shotgun (WGS) entry which is preliminary data.</text>
</comment>
<dbReference type="PANTHER" id="PTHR32083:SF0">
    <property type="entry name" value="CILIA AND FLAGELLA-ASSOCIATED PROTEIN 58"/>
    <property type="match status" value="1"/>
</dbReference>
<feature type="coiled-coil region" evidence="2">
    <location>
        <begin position="1969"/>
        <end position="2217"/>
    </location>
</feature>
<feature type="coiled-coil region" evidence="2">
    <location>
        <begin position="2273"/>
        <end position="2300"/>
    </location>
</feature>
<feature type="region of interest" description="Disordered" evidence="3">
    <location>
        <begin position="1610"/>
        <end position="1657"/>
    </location>
</feature>
<feature type="region of interest" description="Disordered" evidence="3">
    <location>
        <begin position="1106"/>
        <end position="1224"/>
    </location>
</feature>
<reference evidence="6" key="1">
    <citation type="journal article" date="2023" name="Mol. Phylogenet. Evol.">
        <title>Genome-scale phylogeny and comparative genomics of the fungal order Sordariales.</title>
        <authorList>
            <person name="Hensen N."/>
            <person name="Bonometti L."/>
            <person name="Westerberg I."/>
            <person name="Brannstrom I.O."/>
            <person name="Guillou S."/>
            <person name="Cros-Aarteil S."/>
            <person name="Calhoun S."/>
            <person name="Haridas S."/>
            <person name="Kuo A."/>
            <person name="Mondo S."/>
            <person name="Pangilinan J."/>
            <person name="Riley R."/>
            <person name="LaButti K."/>
            <person name="Andreopoulos B."/>
            <person name="Lipzen A."/>
            <person name="Chen C."/>
            <person name="Yan M."/>
            <person name="Daum C."/>
            <person name="Ng V."/>
            <person name="Clum A."/>
            <person name="Steindorff A."/>
            <person name="Ohm R.A."/>
            <person name="Martin F."/>
            <person name="Silar P."/>
            <person name="Natvig D.O."/>
            <person name="Lalanne C."/>
            <person name="Gautier V."/>
            <person name="Ament-Velasquez S.L."/>
            <person name="Kruys A."/>
            <person name="Hutchinson M.I."/>
            <person name="Powell A.J."/>
            <person name="Barry K."/>
            <person name="Miller A.N."/>
            <person name="Grigoriev I.V."/>
            <person name="Debuchy R."/>
            <person name="Gladieux P."/>
            <person name="Hiltunen Thoren M."/>
            <person name="Johannesson H."/>
        </authorList>
    </citation>
    <scope>NUCLEOTIDE SEQUENCE [LARGE SCALE GENOMIC DNA]</scope>
    <source>
        <strain evidence="6">CBS 340.73</strain>
    </source>
</reference>
<feature type="compositionally biased region" description="Low complexity" evidence="3">
    <location>
        <begin position="1157"/>
        <end position="1166"/>
    </location>
</feature>
<feature type="compositionally biased region" description="Basic residues" evidence="3">
    <location>
        <begin position="359"/>
        <end position="368"/>
    </location>
</feature>
<feature type="region of interest" description="Disordered" evidence="3">
    <location>
        <begin position="1529"/>
        <end position="1563"/>
    </location>
</feature>
<feature type="region of interest" description="Disordered" evidence="3">
    <location>
        <begin position="529"/>
        <end position="548"/>
    </location>
</feature>
<feature type="compositionally biased region" description="Acidic residues" evidence="3">
    <location>
        <begin position="2538"/>
        <end position="2547"/>
    </location>
</feature>
<feature type="compositionally biased region" description="Basic and acidic residues" evidence="3">
    <location>
        <begin position="811"/>
        <end position="821"/>
    </location>
</feature>
<dbReference type="EMBL" id="MU853768">
    <property type="protein sequence ID" value="KAK3943109.1"/>
    <property type="molecule type" value="Genomic_DNA"/>
</dbReference>
<feature type="compositionally biased region" description="Pro residues" evidence="3">
    <location>
        <begin position="184"/>
        <end position="193"/>
    </location>
</feature>
<feature type="region of interest" description="Disordered" evidence="3">
    <location>
        <begin position="1275"/>
        <end position="1429"/>
    </location>
</feature>
<feature type="region of interest" description="Disordered" evidence="3">
    <location>
        <begin position="167"/>
        <end position="246"/>
    </location>
</feature>
<feature type="compositionally biased region" description="Polar residues" evidence="3">
    <location>
        <begin position="369"/>
        <end position="385"/>
    </location>
</feature>
<feature type="region of interest" description="Disordered" evidence="3">
    <location>
        <begin position="343"/>
        <end position="503"/>
    </location>
</feature>
<feature type="signal peptide" evidence="4">
    <location>
        <begin position="1"/>
        <end position="22"/>
    </location>
</feature>
<feature type="compositionally biased region" description="Low complexity" evidence="3">
    <location>
        <begin position="168"/>
        <end position="177"/>
    </location>
</feature>
<dbReference type="Proteomes" id="UP001303473">
    <property type="component" value="Unassembled WGS sequence"/>
</dbReference>
<feature type="coiled-coil region" evidence="2">
    <location>
        <begin position="1738"/>
        <end position="1828"/>
    </location>
</feature>
<feature type="compositionally biased region" description="Low complexity" evidence="3">
    <location>
        <begin position="453"/>
        <end position="470"/>
    </location>
</feature>
<feature type="compositionally biased region" description="Basic and acidic residues" evidence="3">
    <location>
        <begin position="211"/>
        <end position="220"/>
    </location>
</feature>
<feature type="compositionally biased region" description="Low complexity" evidence="3">
    <location>
        <begin position="2456"/>
        <end position="2476"/>
    </location>
</feature>
<feature type="region of interest" description="Disordered" evidence="3">
    <location>
        <begin position="1453"/>
        <end position="1474"/>
    </location>
</feature>
<keyword evidence="4" id="KW-0732">Signal</keyword>
<feature type="compositionally biased region" description="Low complexity" evidence="3">
    <location>
        <begin position="1194"/>
        <end position="1206"/>
    </location>
</feature>
<feature type="region of interest" description="Disordered" evidence="3">
    <location>
        <begin position="730"/>
        <end position="824"/>
    </location>
</feature>
<feature type="compositionally biased region" description="Basic and acidic residues" evidence="3">
    <location>
        <begin position="1113"/>
        <end position="1138"/>
    </location>
</feature>
<organism evidence="5 6">
    <name type="scientific">Diplogelasinospora grovesii</name>
    <dbReference type="NCBI Taxonomy" id="303347"/>
    <lineage>
        <taxon>Eukaryota</taxon>
        <taxon>Fungi</taxon>
        <taxon>Dikarya</taxon>
        <taxon>Ascomycota</taxon>
        <taxon>Pezizomycotina</taxon>
        <taxon>Sordariomycetes</taxon>
        <taxon>Sordariomycetidae</taxon>
        <taxon>Sordariales</taxon>
        <taxon>Diplogelasinosporaceae</taxon>
        <taxon>Diplogelasinospora</taxon>
    </lineage>
</organism>